<dbReference type="PROSITE" id="PS51257">
    <property type="entry name" value="PROKAR_LIPOPROTEIN"/>
    <property type="match status" value="1"/>
</dbReference>
<dbReference type="PANTHER" id="PTHR14237">
    <property type="entry name" value="MOLYBDOPTERIN COFACTOR SULFURASE MOSC"/>
    <property type="match status" value="1"/>
</dbReference>
<dbReference type="AlphaFoldDB" id="A0AAE0DLC7"/>
<evidence type="ECO:0000259" key="2">
    <source>
        <dbReference type="PROSITE" id="PS51340"/>
    </source>
</evidence>
<accession>A0AAE0DLC7</accession>
<dbReference type="PROSITE" id="PS51340">
    <property type="entry name" value="MOSC"/>
    <property type="match status" value="1"/>
</dbReference>
<dbReference type="InterPro" id="IPR005303">
    <property type="entry name" value="MOCOS_middle"/>
</dbReference>
<dbReference type="InterPro" id="IPR011037">
    <property type="entry name" value="Pyrv_Knase-like_insert_dom_sf"/>
</dbReference>
<evidence type="ECO:0000313" key="3">
    <source>
        <dbReference type="EMBL" id="KAK3171238.1"/>
    </source>
</evidence>
<comment type="caution">
    <text evidence="3">The sequence shown here is derived from an EMBL/GenBank/DDBJ whole genome shotgun (WGS) entry which is preliminary data.</text>
</comment>
<proteinExistence type="predicted"/>
<dbReference type="InterPro" id="IPR005302">
    <property type="entry name" value="MoCF_Sase_C"/>
</dbReference>
<sequence length="445" mass="49822">MSLLKLMGLAKYIPRLEPSLATYIAVTGACFLPAIVLGLYLLFDIRSRQADPAGCRKLGLRIQSQLADQHDKRYSGTGVEQQNGAASWRVKSLWIYPIKSCRGVELNRGTVIGTGMEYDRQFCFAQLSSKFPTSLDTPQAEKAEHKWKFITQRSIAAMATIKTEVWLPDPSSPSYSRKQPNVQSGGVLVIKFPKLNNNIGPWGRLVGLLTSIAGGAEHSVQIPFNPTPEQITNNSYNTDQMEIWKDSPKSLTIASTENADEWIQELRFYLGITNHLALFRISKDNSREVYRCAPRKEELGYQSKVGFQDAYPLHILNLASVHEIGMKLARDAPPLGALNFRPNIVITGGEPYAEDSWKRIRIGEYDYYVACRTVRCLLPNVNPATGIRHGSEPNKTLKTYRRIDEGDPKNACLGMQMVPAVEESKIKVGDAVEVLETGEHFYIKQ</sequence>
<organism evidence="3 4">
    <name type="scientific">Lepraria neglecta</name>
    <dbReference type="NCBI Taxonomy" id="209136"/>
    <lineage>
        <taxon>Eukaryota</taxon>
        <taxon>Fungi</taxon>
        <taxon>Dikarya</taxon>
        <taxon>Ascomycota</taxon>
        <taxon>Pezizomycotina</taxon>
        <taxon>Lecanoromycetes</taxon>
        <taxon>OSLEUM clade</taxon>
        <taxon>Lecanoromycetidae</taxon>
        <taxon>Lecanorales</taxon>
        <taxon>Lecanorineae</taxon>
        <taxon>Stereocaulaceae</taxon>
        <taxon>Lepraria</taxon>
    </lineage>
</organism>
<keyword evidence="4" id="KW-1185">Reference proteome</keyword>
<name>A0AAE0DLC7_9LECA</name>
<dbReference type="GO" id="GO:0003824">
    <property type="term" value="F:catalytic activity"/>
    <property type="evidence" value="ECO:0007669"/>
    <property type="project" value="InterPro"/>
</dbReference>
<keyword evidence="1" id="KW-0812">Transmembrane</keyword>
<gene>
    <name evidence="3" type="ORF">OEA41_003322</name>
</gene>
<reference evidence="3" key="1">
    <citation type="submission" date="2022-11" db="EMBL/GenBank/DDBJ databases">
        <title>Chromosomal genome sequence assembly and mating type (MAT) locus characterization of the leprose asexual lichenized fungus Lepraria neglecta (Nyl.) Erichsen.</title>
        <authorList>
            <person name="Allen J.L."/>
            <person name="Pfeffer B."/>
        </authorList>
    </citation>
    <scope>NUCLEOTIDE SEQUENCE</scope>
    <source>
        <strain evidence="3">Allen 5258</strain>
    </source>
</reference>
<dbReference type="Pfam" id="PF03473">
    <property type="entry name" value="MOSC"/>
    <property type="match status" value="1"/>
</dbReference>
<dbReference type="GO" id="GO:0030170">
    <property type="term" value="F:pyridoxal phosphate binding"/>
    <property type="evidence" value="ECO:0007669"/>
    <property type="project" value="InterPro"/>
</dbReference>
<feature type="domain" description="MOSC" evidence="2">
    <location>
        <begin position="264"/>
        <end position="435"/>
    </location>
</feature>
<evidence type="ECO:0000313" key="4">
    <source>
        <dbReference type="Proteomes" id="UP001276659"/>
    </source>
</evidence>
<dbReference type="Pfam" id="PF03476">
    <property type="entry name" value="MOSC_N"/>
    <property type="match status" value="1"/>
</dbReference>
<keyword evidence="1" id="KW-1133">Transmembrane helix</keyword>
<dbReference type="Proteomes" id="UP001276659">
    <property type="component" value="Unassembled WGS sequence"/>
</dbReference>
<dbReference type="PANTHER" id="PTHR14237:SF23">
    <property type="entry name" value="MOSC DOMAIN PROTEIN (AFU_ORTHOLOGUE AFUA_7G05900)"/>
    <property type="match status" value="1"/>
</dbReference>
<dbReference type="GO" id="GO:0030151">
    <property type="term" value="F:molybdenum ion binding"/>
    <property type="evidence" value="ECO:0007669"/>
    <property type="project" value="InterPro"/>
</dbReference>
<keyword evidence="1" id="KW-0472">Membrane</keyword>
<dbReference type="SUPFAM" id="SSF141673">
    <property type="entry name" value="MOSC N-terminal domain-like"/>
    <property type="match status" value="1"/>
</dbReference>
<dbReference type="SUPFAM" id="SSF50800">
    <property type="entry name" value="PK beta-barrel domain-like"/>
    <property type="match status" value="1"/>
</dbReference>
<protein>
    <recommendedName>
        <fullName evidence="2">MOSC domain-containing protein</fullName>
    </recommendedName>
</protein>
<dbReference type="EMBL" id="JASNWA010000008">
    <property type="protein sequence ID" value="KAK3171238.1"/>
    <property type="molecule type" value="Genomic_DNA"/>
</dbReference>
<feature type="transmembrane region" description="Helical" evidence="1">
    <location>
        <begin position="20"/>
        <end position="43"/>
    </location>
</feature>
<evidence type="ECO:0000256" key="1">
    <source>
        <dbReference type="SAM" id="Phobius"/>
    </source>
</evidence>